<proteinExistence type="inferred from homology"/>
<dbReference type="Proteomes" id="UP001216390">
    <property type="component" value="Chromosome"/>
</dbReference>
<keyword evidence="6" id="KW-0032">Aminotransferase</keyword>
<dbReference type="SUPFAM" id="SSF53383">
    <property type="entry name" value="PLP-dependent transferases"/>
    <property type="match status" value="1"/>
</dbReference>
<keyword evidence="6" id="KW-0808">Transferase</keyword>
<dbReference type="InterPro" id="IPR015424">
    <property type="entry name" value="PyrdxlP-dep_Trfase"/>
</dbReference>
<keyword evidence="7" id="KW-1185">Reference proteome</keyword>
<evidence type="ECO:0000256" key="1">
    <source>
        <dbReference type="ARBA" id="ARBA00001933"/>
    </source>
</evidence>
<evidence type="ECO:0000313" key="6">
    <source>
        <dbReference type="EMBL" id="WCO65853.1"/>
    </source>
</evidence>
<dbReference type="GO" id="GO:0030170">
    <property type="term" value="F:pyridoxal phosphate binding"/>
    <property type="evidence" value="ECO:0007669"/>
    <property type="project" value="TreeGrafter"/>
</dbReference>
<dbReference type="Gene3D" id="3.90.1150.10">
    <property type="entry name" value="Aspartate Aminotransferase, domain 1"/>
    <property type="match status" value="1"/>
</dbReference>
<evidence type="ECO:0000256" key="2">
    <source>
        <dbReference type="PIRSR" id="PIRSR000390-1"/>
    </source>
</evidence>
<dbReference type="CDD" id="cd00616">
    <property type="entry name" value="AHBA_syn"/>
    <property type="match status" value="1"/>
</dbReference>
<dbReference type="PIRSF" id="PIRSF000390">
    <property type="entry name" value="PLP_StrS"/>
    <property type="match status" value="1"/>
</dbReference>
<feature type="active site" description="Proton acceptor" evidence="2">
    <location>
        <position position="204"/>
    </location>
</feature>
<dbReference type="KEGG" id="ima:PO878_15220"/>
<gene>
    <name evidence="6" type="ORF">PO878_15220</name>
</gene>
<dbReference type="RefSeq" id="WP_272735379.1">
    <property type="nucleotide sequence ID" value="NZ_CP116942.1"/>
</dbReference>
<name>A0AAE9Y7I1_9ACTN</name>
<evidence type="ECO:0000313" key="7">
    <source>
        <dbReference type="Proteomes" id="UP001216390"/>
    </source>
</evidence>
<dbReference type="PANTHER" id="PTHR30244:SF34">
    <property type="entry name" value="DTDP-4-AMINO-4,6-DIDEOXYGALACTOSE TRANSAMINASE"/>
    <property type="match status" value="1"/>
</dbReference>
<evidence type="ECO:0000256" key="3">
    <source>
        <dbReference type="PIRSR" id="PIRSR000390-2"/>
    </source>
</evidence>
<dbReference type="GO" id="GO:0008483">
    <property type="term" value="F:transaminase activity"/>
    <property type="evidence" value="ECO:0007669"/>
    <property type="project" value="UniProtKB-KW"/>
</dbReference>
<dbReference type="InterPro" id="IPR015421">
    <property type="entry name" value="PyrdxlP-dep_Trfase_major"/>
</dbReference>
<keyword evidence="3 4" id="KW-0663">Pyridoxal phosphate</keyword>
<accession>A0AAE9Y7I1</accession>
<evidence type="ECO:0000256" key="5">
    <source>
        <dbReference type="SAM" id="MobiDB-lite"/>
    </source>
</evidence>
<dbReference type="Gene3D" id="3.40.640.10">
    <property type="entry name" value="Type I PLP-dependent aspartate aminotransferase-like (Major domain)"/>
    <property type="match status" value="1"/>
</dbReference>
<comment type="similarity">
    <text evidence="4">Belongs to the DegT/DnrJ/EryC1 family.</text>
</comment>
<feature type="modified residue" description="N6-(pyridoxal phosphate)lysine" evidence="3">
    <location>
        <position position="204"/>
    </location>
</feature>
<dbReference type="GO" id="GO:0000271">
    <property type="term" value="P:polysaccharide biosynthetic process"/>
    <property type="evidence" value="ECO:0007669"/>
    <property type="project" value="TreeGrafter"/>
</dbReference>
<feature type="region of interest" description="Disordered" evidence="5">
    <location>
        <begin position="1"/>
        <end position="25"/>
    </location>
</feature>
<dbReference type="InterPro" id="IPR015422">
    <property type="entry name" value="PyrdxlP-dep_Trfase_small"/>
</dbReference>
<organism evidence="6 7">
    <name type="scientific">Iamia majanohamensis</name>
    <dbReference type="NCBI Taxonomy" id="467976"/>
    <lineage>
        <taxon>Bacteria</taxon>
        <taxon>Bacillati</taxon>
        <taxon>Actinomycetota</taxon>
        <taxon>Acidimicrobiia</taxon>
        <taxon>Acidimicrobiales</taxon>
        <taxon>Iamiaceae</taxon>
        <taxon>Iamia</taxon>
    </lineage>
</organism>
<dbReference type="PANTHER" id="PTHR30244">
    <property type="entry name" value="TRANSAMINASE"/>
    <property type="match status" value="1"/>
</dbReference>
<sequence length="388" mass="40809">MTAPGGYDPLASVGPGAPDPSRGPRIRLARPQVGEAELDAVRDVLESGFLTNGPWTRRFEERFAGRHEVAHAVAFANGTVALEALLRAHDVGPGDEVVVPSFTFISTATSVLHVGATPVFADIDPHTFDLDPAAVARVLTPRTRAVVPVHYGGQPAALAELCALAEDAGIVLLEDAAEAHGARCEGRPVGSWGHAGMFSFTPTKNITTGEGGMVTTDDGALAQRLRLLRNHGMDAPYHHASLGWNWRLSDIHAAIGCCQLDRLDDILATKRANAAVMAELLAPLPGVVAPVVAPGRDHTFMLYTVRVPPNRRDAALAGLAARGIEARVYFPPAHRQPVFAHLPVPDLPTTDEVAASVLSLPFHAGLGHDDLAEVATALEAALAGGATR</sequence>
<comment type="cofactor">
    <cofactor evidence="1">
        <name>pyridoxal 5'-phosphate</name>
        <dbReference type="ChEBI" id="CHEBI:597326"/>
    </cofactor>
</comment>
<reference evidence="6" key="1">
    <citation type="submission" date="2023-01" db="EMBL/GenBank/DDBJ databases">
        <title>The diversity of Class Acidimicrobiia in South China Sea sediment environments and the proposal of Iamia marina sp. nov., a novel species of the genus Iamia.</title>
        <authorList>
            <person name="He Y."/>
            <person name="Tian X."/>
        </authorList>
    </citation>
    <scope>NUCLEOTIDE SEQUENCE</scope>
    <source>
        <strain evidence="6">DSM 19957</strain>
    </source>
</reference>
<dbReference type="InterPro" id="IPR000653">
    <property type="entry name" value="DegT/StrS_aminotransferase"/>
</dbReference>
<protein>
    <submittedName>
        <fullName evidence="6">DegT/DnrJ/EryC1/StrS family aminotransferase</fullName>
    </submittedName>
</protein>
<dbReference type="AlphaFoldDB" id="A0AAE9Y7I1"/>
<dbReference type="Pfam" id="PF01041">
    <property type="entry name" value="DegT_DnrJ_EryC1"/>
    <property type="match status" value="1"/>
</dbReference>
<dbReference type="EMBL" id="CP116942">
    <property type="protein sequence ID" value="WCO65853.1"/>
    <property type="molecule type" value="Genomic_DNA"/>
</dbReference>
<evidence type="ECO:0000256" key="4">
    <source>
        <dbReference type="RuleBase" id="RU004508"/>
    </source>
</evidence>